<comment type="pathway">
    <text evidence="5">Purine metabolism; 3',5'-cyclic GMP degradation; GMP from 3',5'-cyclic GMP: step 1/1.</text>
</comment>
<comment type="catalytic activity">
    <reaction evidence="1">
        <text>3',5'-cyclic GMP + H2O = GMP + H(+)</text>
        <dbReference type="Rhea" id="RHEA:16957"/>
        <dbReference type="ChEBI" id="CHEBI:15377"/>
        <dbReference type="ChEBI" id="CHEBI:15378"/>
        <dbReference type="ChEBI" id="CHEBI:57746"/>
        <dbReference type="ChEBI" id="CHEBI:58115"/>
        <dbReference type="EC" id="3.1.4.35"/>
    </reaction>
</comment>
<feature type="binding site" evidence="10">
    <location>
        <position position="357"/>
    </location>
    <ligand>
        <name>Zn(2+)</name>
        <dbReference type="ChEBI" id="CHEBI:29105"/>
        <label>1</label>
    </ligand>
</feature>
<evidence type="ECO:0000256" key="10">
    <source>
        <dbReference type="PIRSR" id="PIRSR623088-3"/>
    </source>
</evidence>
<evidence type="ECO:0000256" key="5">
    <source>
        <dbReference type="ARBA" id="ARBA00037913"/>
    </source>
</evidence>
<comment type="function">
    <text evidence="6">Specifically hydrolyzes the second messenger cGMP, which is a key regulator of many important physiological processes. Highly specific: compared to other members of the cyclic nucleotide phosphodiesterase family, has the highest affinity and selectivity for cGMP. Specifically regulates natriuretic-peptide-dependent cGMP signaling in heart, acting as a regulator of cardiac hypertrophy in myocytes and muscle. Does not regulate nitric oxide-dependent cGMP in heart. Additional experiments are required to confirm whether its ability to hydrolyze natriuretic-peptide-dependent cGMP is specific to heart or is a general feature of the protein. In brain, involved in cognitive function, such as learning and long-term memory.</text>
</comment>
<dbReference type="FunFam" id="1.10.1300.10:FF:000006">
    <property type="entry name" value="Phosphodiesterase 9A"/>
    <property type="match status" value="1"/>
</dbReference>
<evidence type="ECO:0000256" key="4">
    <source>
        <dbReference type="ARBA" id="ARBA00022801"/>
    </source>
</evidence>
<dbReference type="Proteomes" id="UP000620207">
    <property type="component" value="Unassembled WGS sequence"/>
</dbReference>
<evidence type="ECO:0000313" key="13">
    <source>
        <dbReference type="EMBL" id="NXX04131.1"/>
    </source>
</evidence>
<dbReference type="AlphaFoldDB" id="A0A852GU90"/>
<dbReference type="InterPro" id="IPR036971">
    <property type="entry name" value="PDEase_catalytic_dom_sf"/>
</dbReference>
<evidence type="ECO:0000259" key="12">
    <source>
        <dbReference type="PROSITE" id="PS51845"/>
    </source>
</evidence>
<evidence type="ECO:0000256" key="6">
    <source>
        <dbReference type="ARBA" id="ARBA00058791"/>
    </source>
</evidence>
<organism evidence="13 14">
    <name type="scientific">Larus smithsonianus</name>
    <name type="common">American herring gull</name>
    <dbReference type="NCBI Taxonomy" id="243888"/>
    <lineage>
        <taxon>Eukaryota</taxon>
        <taxon>Metazoa</taxon>
        <taxon>Chordata</taxon>
        <taxon>Craniata</taxon>
        <taxon>Vertebrata</taxon>
        <taxon>Euteleostomi</taxon>
        <taxon>Archelosauria</taxon>
        <taxon>Archosauria</taxon>
        <taxon>Dinosauria</taxon>
        <taxon>Saurischia</taxon>
        <taxon>Theropoda</taxon>
        <taxon>Coelurosauria</taxon>
        <taxon>Aves</taxon>
        <taxon>Neognathae</taxon>
        <taxon>Neoaves</taxon>
        <taxon>Charadriiformes</taxon>
        <taxon>Laridae</taxon>
        <taxon>Larus</taxon>
    </lineage>
</organism>
<feature type="non-terminal residue" evidence="13">
    <location>
        <position position="582"/>
    </location>
</feature>
<comment type="similarity">
    <text evidence="7">Belongs to the cyclic nucleotide phosphodiesterase family. PDE9 subfamily.</text>
</comment>
<dbReference type="CDD" id="cd00077">
    <property type="entry name" value="HDc"/>
    <property type="match status" value="1"/>
</dbReference>
<feature type="active site" description="Proton donor" evidence="8">
    <location>
        <position position="316"/>
    </location>
</feature>
<keyword evidence="4 11" id="KW-0378">Hydrolase</keyword>
<evidence type="ECO:0000256" key="8">
    <source>
        <dbReference type="PIRSR" id="PIRSR623088-1"/>
    </source>
</evidence>
<sequence length="582" mass="66545">MGSASSTYRPKCIYLDIDGRIQKVIFSKYCNSKDIMDLFCIATGLPRNTTISLLTADNCMVSIDPTMPANSERSPYKVIPVATGQLSVGSGRQGAADVNAPTAAAAQAAMGSPWDPRSGSVQVMFSRKKGLGNLCPAVSIPRTRKGGPHSAKAEELFQNLLGQIAEQFSRVFKINELKTEVANHLAMLEKKVELEGLKVVEIEKCKSDIKKMREEMAARSSRTNCPCKYSFLDENKRLTPRRDVPSYPKYMLSQETIEALRKPTFDVWLWEPNEMLSCLEHMYHDLGLVKDFNINPITLKRWLLCIHDNYRNNPFHNFRHCFCVTQMMYSMISLCSLQEKFSQIDILILMTAAVCHDLDHPGYNNTYQINARTELAVRYNDISPLENHHCAVAFQIISQPEYNIFSNVSQDQFKQIRQGIITLILATDMARHAEILDSFKEKMENFDYSNEEHMTCLKMVLIKCCDISNEVRPMEVAEPWVDCLLEEYFMQSDREKSEGLPVAPFMDRDKVTKPTAQIGFLKFVLIPMFETVTKLFPEVEEVMLQPLWESRDRYEELKQIDDAMKELQKKKSESLTTSSTEK</sequence>
<feature type="binding site" evidence="10">
    <location>
        <position position="356"/>
    </location>
    <ligand>
        <name>Zn(2+)</name>
        <dbReference type="ChEBI" id="CHEBI:29105"/>
        <label>1</label>
    </ligand>
</feature>
<dbReference type="GO" id="GO:0007165">
    <property type="term" value="P:signal transduction"/>
    <property type="evidence" value="ECO:0007669"/>
    <property type="project" value="InterPro"/>
</dbReference>
<evidence type="ECO:0000256" key="11">
    <source>
        <dbReference type="RuleBase" id="RU363067"/>
    </source>
</evidence>
<dbReference type="InterPro" id="IPR023174">
    <property type="entry name" value="PDEase_CS"/>
</dbReference>
<dbReference type="GO" id="GO:0047555">
    <property type="term" value="F:3',5'-cyclic-GMP phosphodiesterase activity"/>
    <property type="evidence" value="ECO:0007669"/>
    <property type="project" value="UniProtKB-EC"/>
</dbReference>
<dbReference type="Gene3D" id="1.10.1300.10">
    <property type="entry name" value="3'5'-cyclic nucleotide phosphodiesterase, catalytic domain"/>
    <property type="match status" value="1"/>
</dbReference>
<feature type="binding site" evidence="9">
    <location>
        <position position="466"/>
    </location>
    <ligand>
        <name>AMP</name>
        <dbReference type="ChEBI" id="CHEBI:456215"/>
    </ligand>
</feature>
<dbReference type="SMART" id="SM00471">
    <property type="entry name" value="HDc"/>
    <property type="match status" value="1"/>
</dbReference>
<feature type="binding site" evidence="10">
    <location>
        <position position="320"/>
    </location>
    <ligand>
        <name>Zn(2+)</name>
        <dbReference type="ChEBI" id="CHEBI:29105"/>
        <label>1</label>
    </ligand>
</feature>
<proteinExistence type="inferred from homology"/>
<name>A0A852GU90_9CHAR</name>
<dbReference type="GO" id="GO:0046872">
    <property type="term" value="F:metal ion binding"/>
    <property type="evidence" value="ECO:0007669"/>
    <property type="project" value="UniProtKB-KW"/>
</dbReference>
<dbReference type="InterPro" id="IPR002073">
    <property type="entry name" value="PDEase_catalytic_dom"/>
</dbReference>
<dbReference type="EMBL" id="WAAC01014234">
    <property type="protein sequence ID" value="NXX04131.1"/>
    <property type="molecule type" value="Genomic_DNA"/>
</dbReference>
<evidence type="ECO:0000256" key="2">
    <source>
        <dbReference type="ARBA" id="ARBA00022535"/>
    </source>
</evidence>
<evidence type="ECO:0000256" key="7">
    <source>
        <dbReference type="ARBA" id="ARBA00061167"/>
    </source>
</evidence>
<dbReference type="EC" id="3.1.4.-" evidence="11"/>
<evidence type="ECO:0000313" key="14">
    <source>
        <dbReference type="Proteomes" id="UP000620207"/>
    </source>
</evidence>
<evidence type="ECO:0000256" key="9">
    <source>
        <dbReference type="PIRSR" id="PIRSR623088-2"/>
    </source>
</evidence>
<protein>
    <recommendedName>
        <fullName evidence="11">Phosphodiesterase</fullName>
        <ecNumber evidence="11">3.1.4.-</ecNumber>
    </recommendedName>
</protein>
<feature type="binding site" evidence="10">
    <location>
        <position position="466"/>
    </location>
    <ligand>
        <name>Zn(2+)</name>
        <dbReference type="ChEBI" id="CHEBI:29105"/>
        <label>1</label>
    </ligand>
</feature>
<feature type="binding site" evidence="9">
    <location>
        <begin position="316"/>
        <end position="320"/>
    </location>
    <ligand>
        <name>AMP</name>
        <dbReference type="ChEBI" id="CHEBI:456215"/>
    </ligand>
</feature>
<dbReference type="PROSITE" id="PS51845">
    <property type="entry name" value="PDEASE_I_2"/>
    <property type="match status" value="1"/>
</dbReference>
<dbReference type="PRINTS" id="PR00387">
    <property type="entry name" value="PDIESTERASE1"/>
</dbReference>
<accession>A0A852GU90</accession>
<evidence type="ECO:0000256" key="1">
    <source>
        <dbReference type="ARBA" id="ARBA00000583"/>
    </source>
</evidence>
<dbReference type="SUPFAM" id="SSF109604">
    <property type="entry name" value="HD-domain/PDEase-like"/>
    <property type="match status" value="1"/>
</dbReference>
<reference evidence="13" key="1">
    <citation type="submission" date="2020-02" db="EMBL/GenBank/DDBJ databases">
        <title>Bird 10,000 Genomes (B10K) Project - Family phase.</title>
        <authorList>
            <person name="Zhang G."/>
        </authorList>
    </citation>
    <scope>NUCLEOTIDE SEQUENCE</scope>
    <source>
        <strain evidence="13">B10K-DU-002-28</strain>
        <tissue evidence="13">Muscle</tissue>
    </source>
</reference>
<keyword evidence="3 10" id="KW-0479">Metal-binding</keyword>
<comment type="caution">
    <text evidence="13">The sequence shown here is derived from an EMBL/GenBank/DDBJ whole genome shotgun (WGS) entry which is preliminary data.</text>
</comment>
<evidence type="ECO:0000256" key="3">
    <source>
        <dbReference type="ARBA" id="ARBA00022723"/>
    </source>
</evidence>
<feature type="domain" description="PDEase" evidence="12">
    <location>
        <begin position="240"/>
        <end position="561"/>
    </location>
</feature>
<gene>
    <name evidence="13" type="primary">Pde9a</name>
    <name evidence="13" type="ORF">LARSMI_R08687</name>
</gene>
<feature type="binding site" evidence="10">
    <location>
        <position position="357"/>
    </location>
    <ligand>
        <name>Zn(2+)</name>
        <dbReference type="ChEBI" id="CHEBI:29105"/>
        <label>2</label>
    </ligand>
</feature>
<dbReference type="InterPro" id="IPR003607">
    <property type="entry name" value="HD/PDEase_dom"/>
</dbReference>
<dbReference type="PANTHER" id="PTHR11347">
    <property type="entry name" value="CYCLIC NUCLEOTIDE PHOSPHODIESTERASE"/>
    <property type="match status" value="1"/>
</dbReference>
<feature type="non-terminal residue" evidence="13">
    <location>
        <position position="1"/>
    </location>
</feature>
<feature type="binding site" evidence="9">
    <location>
        <position position="517"/>
    </location>
    <ligand>
        <name>AMP</name>
        <dbReference type="ChEBI" id="CHEBI:456215"/>
    </ligand>
</feature>
<feature type="binding site" evidence="9">
    <location>
        <position position="357"/>
    </location>
    <ligand>
        <name>AMP</name>
        <dbReference type="ChEBI" id="CHEBI:456215"/>
    </ligand>
</feature>
<dbReference type="PROSITE" id="PS00126">
    <property type="entry name" value="PDEASE_I_1"/>
    <property type="match status" value="1"/>
</dbReference>
<keyword evidence="2" id="KW-0140">cGMP</keyword>
<comment type="cofactor">
    <cofactor evidence="11">
        <name>a divalent metal cation</name>
        <dbReference type="ChEBI" id="CHEBI:60240"/>
    </cofactor>
    <text evidence="11">Binds 2 divalent metal cations per subunit. Site 1 may preferentially bind zinc ions, while site 2 has a preference for magnesium and/or manganese ions.</text>
</comment>
<dbReference type="InterPro" id="IPR023088">
    <property type="entry name" value="PDEase"/>
</dbReference>
<dbReference type="Pfam" id="PF00233">
    <property type="entry name" value="PDEase_I"/>
    <property type="match status" value="1"/>
</dbReference>
<keyword evidence="14" id="KW-1185">Reference proteome</keyword>